<evidence type="ECO:0000256" key="7">
    <source>
        <dbReference type="ARBA" id="ARBA00023136"/>
    </source>
</evidence>
<feature type="transmembrane region" description="Helical" evidence="8">
    <location>
        <begin position="49"/>
        <end position="67"/>
    </location>
</feature>
<feature type="transmembrane region" description="Helical" evidence="8">
    <location>
        <begin position="159"/>
        <end position="181"/>
    </location>
</feature>
<dbReference type="PANTHER" id="PTHR21716:SF53">
    <property type="entry name" value="PERMEASE PERM-RELATED"/>
    <property type="match status" value="1"/>
</dbReference>
<evidence type="ECO:0000313" key="9">
    <source>
        <dbReference type="EMBL" id="MDT0631385.1"/>
    </source>
</evidence>
<comment type="caution">
    <text evidence="9">The sequence shown here is derived from an EMBL/GenBank/DDBJ whole genome shotgun (WGS) entry which is preliminary data.</text>
</comment>
<accession>A0ABU3BQ44</accession>
<evidence type="ECO:0000256" key="4">
    <source>
        <dbReference type="ARBA" id="ARBA00022475"/>
    </source>
</evidence>
<evidence type="ECO:0000256" key="2">
    <source>
        <dbReference type="ARBA" id="ARBA00009773"/>
    </source>
</evidence>
<evidence type="ECO:0000256" key="5">
    <source>
        <dbReference type="ARBA" id="ARBA00022692"/>
    </source>
</evidence>
<sequence>MVERPPRRAPAPPPAARAAPPSRLSTWAALAALAALVLVLWAAPDLAGLVVLGAVLAYLLVPVVNALERRGVGRTAGSVLVLAVITAALVAVAVLAVPVVFAQLTSLQARWDSGELLALVQDVEARLAARLSVVEASDLGLVRSVQAAVHPGGAALVDYVPTVLEAVGTSVVVPFVLFALLKDGPVLRRRVLRIVPNRYFEFAMTVAFKADAHLGGYLRGQALIALLVGVSTTIGLGLLGVDYYFVLGFVTGLANFVPYAGFVVSAGLSVLVSVVTTGGMGGVVPVLLLFAVLQTVENVVFQPWITGKNVSMHPALVLIAILVGGRVAGVFGMALAVPAAAVLKVFFVETAVSLRRYHL</sequence>
<dbReference type="Pfam" id="PF01594">
    <property type="entry name" value="AI-2E_transport"/>
    <property type="match status" value="1"/>
</dbReference>
<feature type="transmembrane region" description="Helical" evidence="8">
    <location>
        <begin position="223"/>
        <end position="244"/>
    </location>
</feature>
<proteinExistence type="inferred from homology"/>
<keyword evidence="4" id="KW-1003">Cell membrane</keyword>
<keyword evidence="7 8" id="KW-0472">Membrane</keyword>
<organism evidence="9 10">
    <name type="scientific">Rubrivirga litoralis</name>
    <dbReference type="NCBI Taxonomy" id="3075598"/>
    <lineage>
        <taxon>Bacteria</taxon>
        <taxon>Pseudomonadati</taxon>
        <taxon>Rhodothermota</taxon>
        <taxon>Rhodothermia</taxon>
        <taxon>Rhodothermales</taxon>
        <taxon>Rubricoccaceae</taxon>
        <taxon>Rubrivirga</taxon>
    </lineage>
</organism>
<gene>
    <name evidence="9" type="ORF">RM540_06440</name>
</gene>
<dbReference type="EMBL" id="JAVRHT010000011">
    <property type="protein sequence ID" value="MDT0631385.1"/>
    <property type="molecule type" value="Genomic_DNA"/>
</dbReference>
<feature type="transmembrane region" description="Helical" evidence="8">
    <location>
        <begin position="79"/>
        <end position="101"/>
    </location>
</feature>
<reference evidence="9 10" key="1">
    <citation type="submission" date="2023-09" db="EMBL/GenBank/DDBJ databases">
        <authorList>
            <person name="Rey-Velasco X."/>
        </authorList>
    </citation>
    <scope>NUCLEOTIDE SEQUENCE [LARGE SCALE GENOMIC DNA]</scope>
    <source>
        <strain evidence="9 10">F394</strain>
    </source>
</reference>
<keyword evidence="3" id="KW-0813">Transport</keyword>
<dbReference type="Proteomes" id="UP001267426">
    <property type="component" value="Unassembled WGS sequence"/>
</dbReference>
<evidence type="ECO:0000256" key="1">
    <source>
        <dbReference type="ARBA" id="ARBA00004651"/>
    </source>
</evidence>
<keyword evidence="5 8" id="KW-0812">Transmembrane</keyword>
<keyword evidence="10" id="KW-1185">Reference proteome</keyword>
<comment type="similarity">
    <text evidence="2">Belongs to the autoinducer-2 exporter (AI-2E) (TC 2.A.86) family.</text>
</comment>
<evidence type="ECO:0000256" key="8">
    <source>
        <dbReference type="SAM" id="Phobius"/>
    </source>
</evidence>
<evidence type="ECO:0000256" key="6">
    <source>
        <dbReference type="ARBA" id="ARBA00022989"/>
    </source>
</evidence>
<evidence type="ECO:0000313" key="10">
    <source>
        <dbReference type="Proteomes" id="UP001267426"/>
    </source>
</evidence>
<name>A0ABU3BQ44_9BACT</name>
<keyword evidence="6 8" id="KW-1133">Transmembrane helix</keyword>
<dbReference type="PANTHER" id="PTHR21716">
    <property type="entry name" value="TRANSMEMBRANE PROTEIN"/>
    <property type="match status" value="1"/>
</dbReference>
<feature type="transmembrane region" description="Helical" evidence="8">
    <location>
        <begin position="24"/>
        <end position="43"/>
    </location>
</feature>
<evidence type="ECO:0000256" key="3">
    <source>
        <dbReference type="ARBA" id="ARBA00022448"/>
    </source>
</evidence>
<feature type="transmembrane region" description="Helical" evidence="8">
    <location>
        <begin position="317"/>
        <end position="347"/>
    </location>
</feature>
<protein>
    <submittedName>
        <fullName evidence="9">AI-2E family transporter</fullName>
    </submittedName>
</protein>
<dbReference type="InterPro" id="IPR002549">
    <property type="entry name" value="AI-2E-like"/>
</dbReference>
<dbReference type="RefSeq" id="WP_311662728.1">
    <property type="nucleotide sequence ID" value="NZ_JAVRHT010000011.1"/>
</dbReference>
<comment type="subcellular location">
    <subcellularLocation>
        <location evidence="1">Cell membrane</location>
        <topology evidence="1">Multi-pass membrane protein</topology>
    </subcellularLocation>
</comment>